<keyword evidence="3" id="KW-1133">Transmembrane helix</keyword>
<keyword evidence="3" id="KW-0812">Transmembrane</keyword>
<name>A0A3Q9BJJ2_9LACT</name>
<dbReference type="OrthoDB" id="2991180at2"/>
<evidence type="ECO:0000256" key="2">
    <source>
        <dbReference type="SAM" id="MobiDB-lite"/>
    </source>
</evidence>
<accession>A0A3Q9BJJ2</accession>
<dbReference type="InterPro" id="IPR039076">
    <property type="entry name" value="DivIC"/>
</dbReference>
<keyword evidence="5" id="KW-1185">Reference proteome</keyword>
<dbReference type="AlphaFoldDB" id="A0A3Q9BJJ2"/>
<dbReference type="Pfam" id="PF04977">
    <property type="entry name" value="DivIC"/>
    <property type="match status" value="1"/>
</dbReference>
<organism evidence="4 5">
    <name type="scientific">Jeotgalibaca ciconiae</name>
    <dbReference type="NCBI Taxonomy" id="2496265"/>
    <lineage>
        <taxon>Bacteria</taxon>
        <taxon>Bacillati</taxon>
        <taxon>Bacillota</taxon>
        <taxon>Bacilli</taxon>
        <taxon>Lactobacillales</taxon>
        <taxon>Carnobacteriaceae</taxon>
        <taxon>Jeotgalibaca</taxon>
    </lineage>
</organism>
<feature type="transmembrane region" description="Helical" evidence="3">
    <location>
        <begin position="46"/>
        <end position="65"/>
    </location>
</feature>
<keyword evidence="3" id="KW-0472">Membrane</keyword>
<reference evidence="5" key="1">
    <citation type="submission" date="2018-12" db="EMBL/GenBank/DDBJ databases">
        <title>Complete genome sequencing of Jeotgalibaca sp. H21T32.</title>
        <authorList>
            <person name="Bae J.-W."/>
            <person name="Lee S.-Y."/>
        </authorList>
    </citation>
    <scope>NUCLEOTIDE SEQUENCE [LARGE SCALE GENOMIC DNA]</scope>
    <source>
        <strain evidence="5">H21T32</strain>
    </source>
</reference>
<keyword evidence="1" id="KW-0175">Coiled coil</keyword>
<dbReference type="Proteomes" id="UP000273326">
    <property type="component" value="Chromosome"/>
</dbReference>
<evidence type="ECO:0000313" key="5">
    <source>
        <dbReference type="Proteomes" id="UP000273326"/>
    </source>
</evidence>
<feature type="compositionally biased region" description="Polar residues" evidence="2">
    <location>
        <begin position="13"/>
        <end position="22"/>
    </location>
</feature>
<keyword evidence="4" id="KW-0131">Cell cycle</keyword>
<dbReference type="KEGG" id="jeh:EJN90_03660"/>
<keyword evidence="4" id="KW-0132">Cell division</keyword>
<evidence type="ECO:0000256" key="3">
    <source>
        <dbReference type="SAM" id="Phobius"/>
    </source>
</evidence>
<sequence length="148" mass="17082">MLQKQAKTHNEVPKQNITPIKNDYTQEQTLKKKINRSIQQKARRRMIVILLAGMLIIVPLAANIINNLFEIQTMGEKISQAKETNQTLEEENQDLKVQVGLLQDEEYIAKLARSRYYLSKDGEIIFSLPEDNQSKVAEKEALKEKSEQ</sequence>
<gene>
    <name evidence="4" type="ORF">EJN90_03660</name>
</gene>
<feature type="region of interest" description="Disordered" evidence="2">
    <location>
        <begin position="1"/>
        <end position="22"/>
    </location>
</feature>
<dbReference type="PANTHER" id="PTHR40027">
    <property type="entry name" value="CELL DIVISION PROTEIN DIVIC"/>
    <property type="match status" value="1"/>
</dbReference>
<dbReference type="InterPro" id="IPR007060">
    <property type="entry name" value="FtsL/DivIC"/>
</dbReference>
<protein>
    <submittedName>
        <fullName evidence="4">Cell division protein DIVIC</fullName>
    </submittedName>
</protein>
<evidence type="ECO:0000313" key="4">
    <source>
        <dbReference type="EMBL" id="AZP03839.1"/>
    </source>
</evidence>
<proteinExistence type="predicted"/>
<dbReference type="GO" id="GO:0051301">
    <property type="term" value="P:cell division"/>
    <property type="evidence" value="ECO:0007669"/>
    <property type="project" value="UniProtKB-KW"/>
</dbReference>
<dbReference type="EMBL" id="CP034465">
    <property type="protein sequence ID" value="AZP03839.1"/>
    <property type="molecule type" value="Genomic_DNA"/>
</dbReference>
<feature type="coiled-coil region" evidence="1">
    <location>
        <begin position="71"/>
        <end position="105"/>
    </location>
</feature>
<dbReference type="RefSeq" id="WP_126108921.1">
    <property type="nucleotide sequence ID" value="NZ_CP034465.1"/>
</dbReference>
<dbReference type="PANTHER" id="PTHR40027:SF1">
    <property type="entry name" value="CELL DIVISION PROTEIN DIVIC"/>
    <property type="match status" value="1"/>
</dbReference>
<evidence type="ECO:0000256" key="1">
    <source>
        <dbReference type="SAM" id="Coils"/>
    </source>
</evidence>